<dbReference type="InterPro" id="IPR046453">
    <property type="entry name" value="GpA_ATPase"/>
</dbReference>
<name>A0A6M3K0M2_9ZZZZ</name>
<organism evidence="3">
    <name type="scientific">viral metagenome</name>
    <dbReference type="NCBI Taxonomy" id="1070528"/>
    <lineage>
        <taxon>unclassified sequences</taxon>
        <taxon>metagenomes</taxon>
        <taxon>organismal metagenomes</taxon>
    </lineage>
</organism>
<proteinExistence type="predicted"/>
<gene>
    <name evidence="3" type="ORF">MM415A01834_0010</name>
    <name evidence="2" type="ORF">MM415B00334_0035</name>
</gene>
<dbReference type="EMBL" id="MT142153">
    <property type="protein sequence ID" value="QJA75288.1"/>
    <property type="molecule type" value="Genomic_DNA"/>
</dbReference>
<sequence>MNVLYVFPGEPLRNLFAGDRIAPSLHLTKAYRKMVEGSAWRVGKGKAAEAAMMRQIGSGTVALVGSNAPSSFKSFPADAAIIEEVDECDQENLKRVPDRFGASEFRHIWQIGNPSLEDFGIDKLYKTGDQKRWFLKCGACNESQVLDWFENVVREVSENVYESRSGNGYEVVCRKCARPLDRLGPGEWVATYPDKKVSSYTVSKLFSGSVPIEELFERFEDGLFDLGSRQVFYNADLGVPYTPKGAKLTDDLIRKAVRDFPRKSTGDDCVIGIDVGGLLHCVVLNRQGQAIEVVALRDFDELDRLMAAYDATAIIDGRPEARKAREFSDAHNGRVWICDRYDAVPKAIAWKLDENNRTIAIDRTASMDASHAALLREAITFPADAESIEDQAGSRFFEQLKATTRVFDPARRIHVWTKGVDHWRHALNLANVALEVRKRLGGSFVTSIGGYR</sequence>
<reference evidence="3" key="1">
    <citation type="submission" date="2020-03" db="EMBL/GenBank/DDBJ databases">
        <title>The deep terrestrial virosphere.</title>
        <authorList>
            <person name="Holmfeldt K."/>
            <person name="Nilsson E."/>
            <person name="Simone D."/>
            <person name="Lopez-Fernandez M."/>
            <person name="Wu X."/>
            <person name="de Brujin I."/>
            <person name="Lundin D."/>
            <person name="Andersson A."/>
            <person name="Bertilsson S."/>
            <person name="Dopson M."/>
        </authorList>
    </citation>
    <scope>NUCLEOTIDE SEQUENCE</scope>
    <source>
        <strain evidence="3">MM415A01834</strain>
        <strain evidence="2">MM415B00334</strain>
    </source>
</reference>
<dbReference type="Pfam" id="PF05876">
    <property type="entry name" value="GpA_ATPase"/>
    <property type="match status" value="1"/>
</dbReference>
<protein>
    <submittedName>
        <fullName evidence="3">Putative terminase</fullName>
    </submittedName>
</protein>
<accession>A0A6M3K0M2</accession>
<evidence type="ECO:0000259" key="1">
    <source>
        <dbReference type="Pfam" id="PF05876"/>
    </source>
</evidence>
<feature type="domain" description="Phage terminase large subunit GpA ATPase" evidence="1">
    <location>
        <begin position="2"/>
        <end position="177"/>
    </location>
</feature>
<evidence type="ECO:0000313" key="2">
    <source>
        <dbReference type="EMBL" id="QJA66782.1"/>
    </source>
</evidence>
<dbReference type="GO" id="GO:0016887">
    <property type="term" value="F:ATP hydrolysis activity"/>
    <property type="evidence" value="ECO:0007669"/>
    <property type="project" value="InterPro"/>
</dbReference>
<dbReference type="AlphaFoldDB" id="A0A6M3K0M2"/>
<dbReference type="EMBL" id="MT141560">
    <property type="protein sequence ID" value="QJA66782.1"/>
    <property type="molecule type" value="Genomic_DNA"/>
</dbReference>
<evidence type="ECO:0000313" key="3">
    <source>
        <dbReference type="EMBL" id="QJA75288.1"/>
    </source>
</evidence>